<feature type="compositionally biased region" description="Low complexity" evidence="1">
    <location>
        <begin position="242"/>
        <end position="265"/>
    </location>
</feature>
<protein>
    <submittedName>
        <fullName evidence="2">Cell envelope integrity protein TolA</fullName>
    </submittedName>
</protein>
<accession>A0ABR5ZXJ3</accession>
<dbReference type="Proteomes" id="UP000540056">
    <property type="component" value="Unassembled WGS sequence"/>
</dbReference>
<evidence type="ECO:0000256" key="1">
    <source>
        <dbReference type="SAM" id="MobiDB-lite"/>
    </source>
</evidence>
<sequence length="357" mass="40785">MKKIIILIFCLLTFSLGGCTKKTLSNFEGTYKYGQPLAIIFKDSESIQKLGELDDKELINTYVDWIENPEEIPNVEKTDDSFNNRQSWRVDSDDNIYLTNEDSTTSKDSLKNDIAYKNAFISVNKGSNNVPNNTYLFNKNNLFVIFTSEIQGEDILVITKYFKEDSEEYSNRESEFIAESKIEARKAEETSKQAAAETSKAEESSKQAAAETSKAEESRKQAVVESKTKTKEEQKIKEKNSSDISSDKTSNYSSTSEPSYSEGTYNDFSSYNESIKVIDEDIKTALVVVTQKAVRENEGLSDISWPWGHDDYNIKEIAPEMYSTQGTFEHKGIIYNFELIIIMREDTTGYIYFYNVY</sequence>
<evidence type="ECO:0000313" key="2">
    <source>
        <dbReference type="EMBL" id="MBA5746433.1"/>
    </source>
</evidence>
<proteinExistence type="predicted"/>
<feature type="region of interest" description="Disordered" evidence="1">
    <location>
        <begin position="188"/>
        <end position="265"/>
    </location>
</feature>
<organism evidence="2 3">
    <name type="scientific">Aerococcus urinaeequi</name>
    <dbReference type="NCBI Taxonomy" id="51665"/>
    <lineage>
        <taxon>Bacteria</taxon>
        <taxon>Bacillati</taxon>
        <taxon>Bacillota</taxon>
        <taxon>Bacilli</taxon>
        <taxon>Lactobacillales</taxon>
        <taxon>Aerococcaceae</taxon>
        <taxon>Aerococcus</taxon>
    </lineage>
</organism>
<comment type="caution">
    <text evidence="2">The sequence shown here is derived from an EMBL/GenBank/DDBJ whole genome shotgun (WGS) entry which is preliminary data.</text>
</comment>
<gene>
    <name evidence="2" type="ORF">H3232_04335</name>
</gene>
<name>A0ABR5ZXJ3_9LACT</name>
<keyword evidence="3" id="KW-1185">Reference proteome</keyword>
<feature type="compositionally biased region" description="Basic and acidic residues" evidence="1">
    <location>
        <begin position="213"/>
        <end position="241"/>
    </location>
</feature>
<reference evidence="2 3" key="1">
    <citation type="submission" date="2020-07" db="EMBL/GenBank/DDBJ databases">
        <title>Draft Genome Sequences of Lactobacillales Isolated from the International Space Station.</title>
        <authorList>
            <person name="Bharadwaj A.R."/>
            <person name="Singh N.K."/>
            <person name="Wood J.M."/>
            <person name="Debieu M."/>
            <person name="O'Hara N.B."/>
            <person name="Karouia F."/>
            <person name="Mason C.E."/>
            <person name="Venkateswaran K."/>
        </authorList>
    </citation>
    <scope>NUCLEOTIDE SEQUENCE [LARGE SCALE GENOMIC DNA]</scope>
    <source>
        <strain evidence="2 3">151250015-1-258-55</strain>
    </source>
</reference>
<dbReference type="EMBL" id="JACGAN010000006">
    <property type="protein sequence ID" value="MBA5746433.1"/>
    <property type="molecule type" value="Genomic_DNA"/>
</dbReference>
<dbReference type="RefSeq" id="WP_182023243.1">
    <property type="nucleotide sequence ID" value="NZ_JACGAM010000006.1"/>
</dbReference>
<evidence type="ECO:0000313" key="3">
    <source>
        <dbReference type="Proteomes" id="UP000540056"/>
    </source>
</evidence>
<dbReference type="PROSITE" id="PS51257">
    <property type="entry name" value="PROKAR_LIPOPROTEIN"/>
    <property type="match status" value="1"/>
</dbReference>